<evidence type="ECO:0000256" key="2">
    <source>
        <dbReference type="SAM" id="MobiDB-lite"/>
    </source>
</evidence>
<protein>
    <recommendedName>
        <fullName evidence="3">Transposase (putative) gypsy type domain-containing protein</fullName>
    </recommendedName>
</protein>
<feature type="compositionally biased region" description="Basic and acidic residues" evidence="2">
    <location>
        <begin position="356"/>
        <end position="366"/>
    </location>
</feature>
<feature type="region of interest" description="Disordered" evidence="2">
    <location>
        <begin position="302"/>
        <end position="334"/>
    </location>
</feature>
<feature type="region of interest" description="Disordered" evidence="2">
    <location>
        <begin position="352"/>
        <end position="425"/>
    </location>
</feature>
<feature type="domain" description="Transposase (putative) gypsy type" evidence="3">
    <location>
        <begin position="151"/>
        <end position="189"/>
    </location>
</feature>
<dbReference type="EMBL" id="JBFOLK010000001">
    <property type="protein sequence ID" value="KAL2540254.1"/>
    <property type="molecule type" value="Genomic_DNA"/>
</dbReference>
<dbReference type="Pfam" id="PF04195">
    <property type="entry name" value="Transposase_28"/>
    <property type="match status" value="1"/>
</dbReference>
<keyword evidence="1" id="KW-0175">Coiled coil</keyword>
<keyword evidence="5" id="KW-1185">Reference proteome</keyword>
<dbReference type="AlphaFoldDB" id="A0ABD1VS93"/>
<comment type="caution">
    <text evidence="4">The sequence shown here is derived from an EMBL/GenBank/DDBJ whole genome shotgun (WGS) entry which is preliminary data.</text>
</comment>
<dbReference type="Proteomes" id="UP001604336">
    <property type="component" value="Unassembled WGS sequence"/>
</dbReference>
<accession>A0ABD1VS93</accession>
<evidence type="ECO:0000259" key="3">
    <source>
        <dbReference type="Pfam" id="PF04195"/>
    </source>
</evidence>
<feature type="compositionally biased region" description="Basic and acidic residues" evidence="2">
    <location>
        <begin position="655"/>
        <end position="670"/>
    </location>
</feature>
<feature type="compositionally biased region" description="Low complexity" evidence="2">
    <location>
        <begin position="18"/>
        <end position="31"/>
    </location>
</feature>
<feature type="compositionally biased region" description="Polar residues" evidence="2">
    <location>
        <begin position="302"/>
        <end position="320"/>
    </location>
</feature>
<reference evidence="5" key="1">
    <citation type="submission" date="2024-07" db="EMBL/GenBank/DDBJ databases">
        <title>Two chromosome-level genome assemblies of Korean endemic species Abeliophyllum distichum and Forsythia ovata (Oleaceae).</title>
        <authorList>
            <person name="Jang H."/>
        </authorList>
    </citation>
    <scope>NUCLEOTIDE SEQUENCE [LARGE SCALE GENOMIC DNA]</scope>
</reference>
<feature type="region of interest" description="Disordered" evidence="2">
    <location>
        <begin position="1"/>
        <end position="82"/>
    </location>
</feature>
<name>A0ABD1VS93_9LAMI</name>
<proteinExistence type="predicted"/>
<sequence length="677" mass="75109">MSSKSDDLQNRSDVRTNSSIQGESPLSSSSSKVVREVNQSSPASCPSTPSASGREVSPTVPLKKVGGRKRTDVGVPEMKGSLDKRDALKARALDEELRRSAREASMARSRITAEELEDLRLSYDIPSSVLLRALGREERADDPHEGFVAIYEPAIQQGLRLPMHPFFREVLKDWNLAPCQITPNGWGQMVASYLLWVVAEARRNLTPREFESIYRPCQSLGWYNVSSRPGQKWRTATDSPNKVHNWKERFFFVGRDWEFIPEDLLPHVSIPRRFGELDCGKPPISKFKGVLVIRLARPASGEGSSAQAFRQEASGPSQEVQDAAPSSIVHPLRPEVDDNVLSRLPSFSNIHIDSTASRDKGKKVAEGAEEAPSQKRKAPTATEGLMRNAHKARRTEEGRRSSPSLDGEPEGAGNPVPSAGQNRRIRISERREELSASVMEMLPAHPWIVAASVHRYWTLNWEKVAEEATILERLQLAKVNLVRGLVLAKDIFSAFASFDAEDSKSKKLVEDLKAMGLEKVQLESDKRALQFKLNLKRAAEASQKRAEEVQSLAEDRTLAAETALAAANSSLEAAAMDNERSLSAMKLELEKIKAERADAEARAVEAYQDAFVNTPEYQDLAQRLMTVGGEQLVERIVEAHSEWDLSFLREAPAEVHVSEADPNNTRRGDEGPSCADL</sequence>
<organism evidence="4 5">
    <name type="scientific">Abeliophyllum distichum</name>
    <dbReference type="NCBI Taxonomy" id="126358"/>
    <lineage>
        <taxon>Eukaryota</taxon>
        <taxon>Viridiplantae</taxon>
        <taxon>Streptophyta</taxon>
        <taxon>Embryophyta</taxon>
        <taxon>Tracheophyta</taxon>
        <taxon>Spermatophyta</taxon>
        <taxon>Magnoliopsida</taxon>
        <taxon>eudicotyledons</taxon>
        <taxon>Gunneridae</taxon>
        <taxon>Pentapetalae</taxon>
        <taxon>asterids</taxon>
        <taxon>lamiids</taxon>
        <taxon>Lamiales</taxon>
        <taxon>Oleaceae</taxon>
        <taxon>Forsythieae</taxon>
        <taxon>Abeliophyllum</taxon>
    </lineage>
</organism>
<feature type="compositionally biased region" description="Low complexity" evidence="2">
    <location>
        <begin position="40"/>
        <end position="52"/>
    </location>
</feature>
<gene>
    <name evidence="4" type="ORF">Adt_01232</name>
</gene>
<evidence type="ECO:0000313" key="4">
    <source>
        <dbReference type="EMBL" id="KAL2540254.1"/>
    </source>
</evidence>
<feature type="region of interest" description="Disordered" evidence="2">
    <location>
        <begin position="655"/>
        <end position="677"/>
    </location>
</feature>
<feature type="compositionally biased region" description="Basic and acidic residues" evidence="2">
    <location>
        <begin position="1"/>
        <end position="14"/>
    </location>
</feature>
<evidence type="ECO:0000256" key="1">
    <source>
        <dbReference type="SAM" id="Coils"/>
    </source>
</evidence>
<evidence type="ECO:0000313" key="5">
    <source>
        <dbReference type="Proteomes" id="UP001604336"/>
    </source>
</evidence>
<feature type="coiled-coil region" evidence="1">
    <location>
        <begin position="575"/>
        <end position="609"/>
    </location>
</feature>
<dbReference type="InterPro" id="IPR007321">
    <property type="entry name" value="Transposase_28"/>
</dbReference>